<feature type="compositionally biased region" description="Basic and acidic residues" evidence="1">
    <location>
        <begin position="175"/>
        <end position="185"/>
    </location>
</feature>
<accession>A0A7S1WYS6</accession>
<reference evidence="2" key="1">
    <citation type="submission" date="2021-01" db="EMBL/GenBank/DDBJ databases">
        <authorList>
            <person name="Corre E."/>
            <person name="Pelletier E."/>
            <person name="Niang G."/>
            <person name="Scheremetjew M."/>
            <person name="Finn R."/>
            <person name="Kale V."/>
            <person name="Holt S."/>
            <person name="Cochrane G."/>
            <person name="Meng A."/>
            <person name="Brown T."/>
            <person name="Cohen L."/>
        </authorList>
    </citation>
    <scope>NUCLEOTIDE SEQUENCE</scope>
    <source>
        <strain evidence="2">PLY429</strain>
    </source>
</reference>
<gene>
    <name evidence="2" type="ORF">TCHU04912_LOCUS912</name>
</gene>
<evidence type="ECO:0000256" key="1">
    <source>
        <dbReference type="SAM" id="MobiDB-lite"/>
    </source>
</evidence>
<feature type="region of interest" description="Disordered" evidence="1">
    <location>
        <begin position="163"/>
        <end position="185"/>
    </location>
</feature>
<organism evidence="2">
    <name type="scientific">Tetraselmis chuii</name>
    <dbReference type="NCBI Taxonomy" id="63592"/>
    <lineage>
        <taxon>Eukaryota</taxon>
        <taxon>Viridiplantae</taxon>
        <taxon>Chlorophyta</taxon>
        <taxon>core chlorophytes</taxon>
        <taxon>Chlorodendrophyceae</taxon>
        <taxon>Chlorodendrales</taxon>
        <taxon>Chlorodendraceae</taxon>
        <taxon>Tetraselmis</taxon>
    </lineage>
</organism>
<dbReference type="AlphaFoldDB" id="A0A7S1WYS6"/>
<sequence length="185" mass="20673">MAGVLSNAMVGGGVRPRFRSCAKLRSCSGCRRAAADRRAGVSVRAGLFDMFKESPEEKARKEAEFQQQQEVLARRRSGQWKQDVEARRANVTRYNTDEDYKKQVDEEKRARAPKQEDPPLGSIIIPLAPFGMPEYDLGERFDLKGPYVDNGWVDEEADVMGKLGNMFGGGKKNKKIEEADTEGGK</sequence>
<evidence type="ECO:0000313" key="2">
    <source>
        <dbReference type="EMBL" id="CAD9198679.1"/>
    </source>
</evidence>
<protein>
    <submittedName>
        <fullName evidence="2">Uncharacterized protein</fullName>
    </submittedName>
</protein>
<proteinExistence type="predicted"/>
<feature type="compositionally biased region" description="Basic and acidic residues" evidence="1">
    <location>
        <begin position="96"/>
        <end position="117"/>
    </location>
</feature>
<feature type="region of interest" description="Disordered" evidence="1">
    <location>
        <begin position="56"/>
        <end position="84"/>
    </location>
</feature>
<name>A0A7S1WYS6_9CHLO</name>
<dbReference type="InterPro" id="IPR049226">
    <property type="entry name" value="DUF6823"/>
</dbReference>
<dbReference type="EMBL" id="HBGG01001609">
    <property type="protein sequence ID" value="CAD9198679.1"/>
    <property type="molecule type" value="Transcribed_RNA"/>
</dbReference>
<feature type="region of interest" description="Disordered" evidence="1">
    <location>
        <begin position="96"/>
        <end position="122"/>
    </location>
</feature>
<dbReference type="Pfam" id="PF20709">
    <property type="entry name" value="DUF6823"/>
    <property type="match status" value="1"/>
</dbReference>